<dbReference type="GO" id="GO:0005886">
    <property type="term" value="C:plasma membrane"/>
    <property type="evidence" value="ECO:0007669"/>
    <property type="project" value="UniProtKB-SubCell"/>
</dbReference>
<accession>A0A4R2P2X9</accession>
<feature type="active site" evidence="2">
    <location>
        <position position="182"/>
    </location>
</feature>
<dbReference type="OrthoDB" id="2690199at2"/>
<keyword evidence="1" id="KW-1003">Cell membrane</keyword>
<dbReference type="NCBIfam" id="TIGR02854">
    <property type="entry name" value="spore_II_GA"/>
    <property type="match status" value="1"/>
</dbReference>
<comment type="similarity">
    <text evidence="1">Belongs to the peptidase U4 family.</text>
</comment>
<keyword evidence="3" id="KW-1133">Transmembrane helix</keyword>
<dbReference type="EC" id="3.4.23.-" evidence="1"/>
<name>A0A4R2P2X9_9BACL</name>
<evidence type="ECO:0000313" key="4">
    <source>
        <dbReference type="EMBL" id="TCP29099.1"/>
    </source>
</evidence>
<dbReference type="GO" id="GO:0006508">
    <property type="term" value="P:proteolysis"/>
    <property type="evidence" value="ECO:0007669"/>
    <property type="project" value="UniProtKB-KW"/>
</dbReference>
<keyword evidence="1" id="KW-0645">Protease</keyword>
<dbReference type="Pfam" id="PF03419">
    <property type="entry name" value="Peptidase_U4"/>
    <property type="match status" value="1"/>
</dbReference>
<evidence type="ECO:0000313" key="5">
    <source>
        <dbReference type="Proteomes" id="UP000295416"/>
    </source>
</evidence>
<reference evidence="4 5" key="1">
    <citation type="submission" date="2019-03" db="EMBL/GenBank/DDBJ databases">
        <title>Genomic Encyclopedia of Type Strains, Phase IV (KMG-IV): sequencing the most valuable type-strain genomes for metagenomic binning, comparative biology and taxonomic classification.</title>
        <authorList>
            <person name="Goeker M."/>
        </authorList>
    </citation>
    <scope>NUCLEOTIDE SEQUENCE [LARGE SCALE GENOMIC DNA]</scope>
    <source>
        <strain evidence="4 5">DSM 19377</strain>
    </source>
</reference>
<dbReference type="InterPro" id="IPR005081">
    <property type="entry name" value="SpoIIGA"/>
</dbReference>
<keyword evidence="5" id="KW-1185">Reference proteome</keyword>
<organism evidence="4 5">
    <name type="scientific">Scopulibacillus darangshiensis</name>
    <dbReference type="NCBI Taxonomy" id="442528"/>
    <lineage>
        <taxon>Bacteria</taxon>
        <taxon>Bacillati</taxon>
        <taxon>Bacillota</taxon>
        <taxon>Bacilli</taxon>
        <taxon>Bacillales</taxon>
        <taxon>Sporolactobacillaceae</taxon>
        <taxon>Scopulibacillus</taxon>
    </lineage>
</organism>
<comment type="subunit">
    <text evidence="1">Self-associates. Interacts with SigE. Interacts with SpoIIR.</text>
</comment>
<feature type="transmembrane region" description="Helical" evidence="3">
    <location>
        <begin position="88"/>
        <end position="109"/>
    </location>
</feature>
<keyword evidence="1 3" id="KW-0472">Membrane</keyword>
<keyword evidence="1" id="KW-0064">Aspartyl protease</keyword>
<dbReference type="GO" id="GO:0004190">
    <property type="term" value="F:aspartic-type endopeptidase activity"/>
    <property type="evidence" value="ECO:0007669"/>
    <property type="project" value="UniProtKB-KW"/>
</dbReference>
<dbReference type="GO" id="GO:0030435">
    <property type="term" value="P:sporulation resulting in formation of a cellular spore"/>
    <property type="evidence" value="ECO:0007669"/>
    <property type="project" value="UniProtKB-KW"/>
</dbReference>
<gene>
    <name evidence="4" type="ORF">EV207_11221</name>
</gene>
<dbReference type="EMBL" id="SLXK01000012">
    <property type="protein sequence ID" value="TCP29099.1"/>
    <property type="molecule type" value="Genomic_DNA"/>
</dbReference>
<evidence type="ECO:0000256" key="1">
    <source>
        <dbReference type="PIRNR" id="PIRNR018571"/>
    </source>
</evidence>
<feature type="transmembrane region" description="Helical" evidence="3">
    <location>
        <begin position="34"/>
        <end position="51"/>
    </location>
</feature>
<protein>
    <recommendedName>
        <fullName evidence="1">Sporulation sigma-E factor-processing peptidase</fullName>
        <ecNumber evidence="1">3.4.23.-</ecNumber>
    </recommendedName>
    <alternativeName>
        <fullName evidence="1">Membrane-associated aspartic protease</fullName>
    </alternativeName>
    <alternativeName>
        <fullName evidence="1">Stage II sporulation protein GA</fullName>
    </alternativeName>
</protein>
<comment type="caution">
    <text evidence="4">The sequence shown here is derived from an EMBL/GenBank/DDBJ whole genome shotgun (WGS) entry which is preliminary data.</text>
</comment>
<feature type="transmembrane region" description="Helical" evidence="3">
    <location>
        <begin position="57"/>
        <end position="76"/>
    </location>
</feature>
<feature type="transmembrane region" description="Helical" evidence="3">
    <location>
        <begin position="6"/>
        <end position="27"/>
    </location>
</feature>
<feature type="transmembrane region" description="Helical" evidence="3">
    <location>
        <begin position="129"/>
        <end position="146"/>
    </location>
</feature>
<keyword evidence="1" id="KW-0378">Hydrolase</keyword>
<dbReference type="RefSeq" id="WP_132745996.1">
    <property type="nucleotide sequence ID" value="NZ_SLXK01000012.1"/>
</dbReference>
<proteinExistence type="inferred from homology"/>
<sequence>MTVYLDVIWLLNLFIDFMLLKLTSVILKRPVRPWRMLLGTLYASSIVLFLFTPLAPIFYHPIGKLVFSAVIIFITFGYRRLSLFAQSFLTFYFSAFMIGGGLFAVHYFFLSSESYASQKAFSTLSYGDPVSWLFVVFGFPVLWIFSKKRIDNLIIKKWRASEQAEVTIKVLGVTIKTTGMIDSGNKLYDPLSRTPVMFLSKEASHGLLPETLFNEGGDLYSMMTDESLNKDWLSRLTMIPYRAVNGSNELVTAFRPDEVVISHGGTVLLSPKVAVALTEHRLSGEGDFHCILHPDMMLHGKTIETAS</sequence>
<keyword evidence="3" id="KW-0812">Transmembrane</keyword>
<keyword evidence="1" id="KW-0749">Sporulation</keyword>
<dbReference type="Proteomes" id="UP000295416">
    <property type="component" value="Unassembled WGS sequence"/>
</dbReference>
<comment type="subcellular location">
    <subcellularLocation>
        <location evidence="1">Cell membrane</location>
    </subcellularLocation>
</comment>
<dbReference type="PIRSF" id="PIRSF018571">
    <property type="entry name" value="SpoIIGA"/>
    <property type="match status" value="1"/>
</dbReference>
<evidence type="ECO:0000256" key="3">
    <source>
        <dbReference type="SAM" id="Phobius"/>
    </source>
</evidence>
<comment type="function">
    <text evidence="1">Probable aspartic protease that is responsible for the proteolytic cleavage of the RNA polymerase sigma E factor (SigE/spoIIGB) to yield the active peptide in the mother cell during sporulation. Responds to a signal from the forespore that is triggered by the extracellular signal protein SpoIIR.</text>
</comment>
<dbReference type="GO" id="GO:0030436">
    <property type="term" value="P:asexual sporulation"/>
    <property type="evidence" value="ECO:0007669"/>
    <property type="project" value="InterPro"/>
</dbReference>
<dbReference type="AlphaFoldDB" id="A0A4R2P2X9"/>
<evidence type="ECO:0000256" key="2">
    <source>
        <dbReference type="PIRSR" id="PIRSR018571-1"/>
    </source>
</evidence>